<dbReference type="Pfam" id="PF05448">
    <property type="entry name" value="AXE1"/>
    <property type="match status" value="1"/>
</dbReference>
<dbReference type="PANTHER" id="PTHR40111:SF1">
    <property type="entry name" value="CEPHALOSPORIN-C DEACETYLASE"/>
    <property type="match status" value="1"/>
</dbReference>
<accession>A0ABT8E932</accession>
<dbReference type="InterPro" id="IPR029058">
    <property type="entry name" value="AB_hydrolase_fold"/>
</dbReference>
<evidence type="ECO:0000259" key="1">
    <source>
        <dbReference type="Pfam" id="PF05448"/>
    </source>
</evidence>
<keyword evidence="2" id="KW-0378">Hydrolase</keyword>
<dbReference type="SUPFAM" id="SSF53474">
    <property type="entry name" value="alpha/beta-Hydrolases"/>
    <property type="match status" value="1"/>
</dbReference>
<organism evidence="2 3">
    <name type="scientific">Fictibacillus terranigra</name>
    <dbReference type="NCBI Taxonomy" id="3058424"/>
    <lineage>
        <taxon>Bacteria</taxon>
        <taxon>Bacillati</taxon>
        <taxon>Bacillota</taxon>
        <taxon>Bacilli</taxon>
        <taxon>Bacillales</taxon>
        <taxon>Fictibacillaceae</taxon>
        <taxon>Fictibacillus</taxon>
    </lineage>
</organism>
<name>A0ABT8E932_9BACL</name>
<evidence type="ECO:0000313" key="3">
    <source>
        <dbReference type="Proteomes" id="UP001168694"/>
    </source>
</evidence>
<dbReference type="RefSeq" id="WP_290400547.1">
    <property type="nucleotide sequence ID" value="NZ_JAUHLN010000003.1"/>
</dbReference>
<dbReference type="EMBL" id="JAUHLN010000003">
    <property type="protein sequence ID" value="MDN4074415.1"/>
    <property type="molecule type" value="Genomic_DNA"/>
</dbReference>
<gene>
    <name evidence="2" type="ORF">QYF49_15630</name>
</gene>
<dbReference type="PANTHER" id="PTHR40111">
    <property type="entry name" value="CEPHALOSPORIN-C DEACETYLASE"/>
    <property type="match status" value="1"/>
</dbReference>
<dbReference type="Gene3D" id="3.40.50.1820">
    <property type="entry name" value="alpha/beta hydrolase"/>
    <property type="match status" value="1"/>
</dbReference>
<sequence length="316" mass="36052">MRQVRELIEEYSDYKPILSARHDFHSFWSHALQELDRIELNEKAEIIDYPIKQIQCEKVTYRGAYGTPIKGVFLKPKRREQNLKCLIFFHGYNSSKGSISQYMQWLIQDYAVLAVDCRGMGETGDDSCYGSGTLGSWATQGLLDKKEYYYYKVYLDCKRAIDYCLTRPEINPHKICLIGSSLGGGIALAVAALDSRPQLVVADVPNMCDLELAIQLKTEGSLVFIENYLARYPQYTEKVFENLSYFDNVNFASNMKSQVRLSVALKDAVCPPKTIFGVYNLIPSEKTIEIYPFSTHNAPGSQEHIDKTLHYINTNL</sequence>
<proteinExistence type="predicted"/>
<feature type="domain" description="Acetyl xylan esterase" evidence="1">
    <location>
        <begin position="8"/>
        <end position="302"/>
    </location>
</feature>
<protein>
    <submittedName>
        <fullName evidence="2">Alpha/beta fold hydrolase</fullName>
    </submittedName>
</protein>
<dbReference type="Proteomes" id="UP001168694">
    <property type="component" value="Unassembled WGS sequence"/>
</dbReference>
<evidence type="ECO:0000313" key="2">
    <source>
        <dbReference type="EMBL" id="MDN4074415.1"/>
    </source>
</evidence>
<comment type="caution">
    <text evidence="2">The sequence shown here is derived from an EMBL/GenBank/DDBJ whole genome shotgun (WGS) entry which is preliminary data.</text>
</comment>
<keyword evidence="3" id="KW-1185">Reference proteome</keyword>
<dbReference type="GO" id="GO:0016787">
    <property type="term" value="F:hydrolase activity"/>
    <property type="evidence" value="ECO:0007669"/>
    <property type="project" value="UniProtKB-KW"/>
</dbReference>
<dbReference type="InterPro" id="IPR008391">
    <property type="entry name" value="AXE1_dom"/>
</dbReference>
<reference evidence="2" key="1">
    <citation type="submission" date="2023-06" db="EMBL/GenBank/DDBJ databases">
        <title>Draft Genome Sequences of Representative Paenibacillus Polymyxa, Bacillus cereus, Fictibacillus sp., and Brevibacillus agri Strains Isolated from Amazonian Dark Earth.</title>
        <authorList>
            <person name="Pellegrinetti T.A."/>
            <person name="Cunha I.C.M."/>
            <person name="Chaves M.G."/>
            <person name="Freitas A.S."/>
            <person name="Silva A.V.R."/>
            <person name="Tsai S.M."/>
            <person name="Mendes L.W."/>
        </authorList>
    </citation>
    <scope>NUCLEOTIDE SEQUENCE</scope>
    <source>
        <strain evidence="2">CENA-BCM004</strain>
    </source>
</reference>
<dbReference type="InterPro" id="IPR039069">
    <property type="entry name" value="CE7"/>
</dbReference>